<dbReference type="GO" id="GO:1904680">
    <property type="term" value="F:peptide transmembrane transporter activity"/>
    <property type="evidence" value="ECO:0007669"/>
    <property type="project" value="TreeGrafter"/>
</dbReference>
<gene>
    <name evidence="5" type="ORF">OXH18_07480</name>
</gene>
<dbReference type="InterPro" id="IPR039424">
    <property type="entry name" value="SBP_5"/>
</dbReference>
<dbReference type="Pfam" id="PF00496">
    <property type="entry name" value="SBP_bac_5"/>
    <property type="match status" value="1"/>
</dbReference>
<comment type="similarity">
    <text evidence="1">Belongs to the bacterial solute-binding protein 5 family.</text>
</comment>
<keyword evidence="6" id="KW-1185">Reference proteome</keyword>
<organism evidence="5 6">
    <name type="scientific">Thermocoleostomius sinensis A174</name>
    <dbReference type="NCBI Taxonomy" id="2016057"/>
    <lineage>
        <taxon>Bacteria</taxon>
        <taxon>Bacillati</taxon>
        <taxon>Cyanobacteriota</taxon>
        <taxon>Cyanophyceae</taxon>
        <taxon>Oculatellales</taxon>
        <taxon>Oculatellaceae</taxon>
        <taxon>Thermocoleostomius</taxon>
    </lineage>
</organism>
<dbReference type="EMBL" id="CP113797">
    <property type="protein sequence ID" value="WAL61815.1"/>
    <property type="molecule type" value="Genomic_DNA"/>
</dbReference>
<dbReference type="GO" id="GO:0015833">
    <property type="term" value="P:peptide transport"/>
    <property type="evidence" value="ECO:0007669"/>
    <property type="project" value="TreeGrafter"/>
</dbReference>
<keyword evidence="2" id="KW-0813">Transport</keyword>
<dbReference type="InterPro" id="IPR030678">
    <property type="entry name" value="Peptide/Ni-bd"/>
</dbReference>
<dbReference type="PANTHER" id="PTHR30290">
    <property type="entry name" value="PERIPLASMIC BINDING COMPONENT OF ABC TRANSPORTER"/>
    <property type="match status" value="1"/>
</dbReference>
<dbReference type="GO" id="GO:0043190">
    <property type="term" value="C:ATP-binding cassette (ABC) transporter complex"/>
    <property type="evidence" value="ECO:0007669"/>
    <property type="project" value="InterPro"/>
</dbReference>
<dbReference type="PIRSF" id="PIRSF002741">
    <property type="entry name" value="MppA"/>
    <property type="match status" value="1"/>
</dbReference>
<keyword evidence="3" id="KW-0732">Signal</keyword>
<dbReference type="PANTHER" id="PTHR30290:SF9">
    <property type="entry name" value="OLIGOPEPTIDE-BINDING PROTEIN APPA"/>
    <property type="match status" value="1"/>
</dbReference>
<dbReference type="SUPFAM" id="SSF53850">
    <property type="entry name" value="Periplasmic binding protein-like II"/>
    <property type="match status" value="1"/>
</dbReference>
<dbReference type="Gene3D" id="3.10.105.10">
    <property type="entry name" value="Dipeptide-binding Protein, Domain 3"/>
    <property type="match status" value="1"/>
</dbReference>
<dbReference type="RefSeq" id="WP_268611863.1">
    <property type="nucleotide sequence ID" value="NZ_CP113797.1"/>
</dbReference>
<dbReference type="InterPro" id="IPR000914">
    <property type="entry name" value="SBP_5_dom"/>
</dbReference>
<evidence type="ECO:0000313" key="5">
    <source>
        <dbReference type="EMBL" id="WAL61815.1"/>
    </source>
</evidence>
<sequence>MTFGVGLIRRLRTTALTAWVRRGLAIGLAMGLAMGLGSCSIGQMRSAEARVPQIVSATSSDPSTFNYALNDSLYSNAVFSLIFTGLLETNGVTGDLEPGLAEAWEVAPDNKRIVFTLREGLRWSDGEPLTTDNVVFTFQDIYLNEAIASGVRDILRIGDTGAFPSVRKLDDRRVEFVTPEPFAPFLRYSSGLPILPAHVLRESVQTKDANGNLKFQSIWTADTDPQKIIGSGLYTMESYAPGQRVVFRRNPYYWRQDAQGNPQPYIERIILQVISSEDSQLLSFRSGELDSLSVKPEQFQLLKLEEERGGYSIYNGGPETGSRFVGFNLNKASDQNGKPFVDPIKSRWFNTLEFRQAVAHAIDRQRMRDTIYQGLGELQNSPLDSQNPFYLSPEQGLKVYDYDPEQAKQLLQQAGFKYNVLGQLEDWDGNPVRFVLLVRSEEVSRVRVASQIKQDLEAIGIRVDLQSLSFNSVIQKLQRRDWEAYVGGFGGGGIDPHSGYNIWSSQGSLHQFNQGPLPGEPKITGWEVSEWEQEIDRLFTQGVQELDESKRREIYNRFQQIAQEQLPFIHLVNPLTLSAVRDRIQGVEFTALGGAFWNLYELKVEAE</sequence>
<dbReference type="AlphaFoldDB" id="A0A9E8ZIG7"/>
<evidence type="ECO:0000313" key="6">
    <source>
        <dbReference type="Proteomes" id="UP001163152"/>
    </source>
</evidence>
<dbReference type="CDD" id="cd08500">
    <property type="entry name" value="PBP2_NikA_DppA_OppA_like_4"/>
    <property type="match status" value="1"/>
</dbReference>
<evidence type="ECO:0000256" key="3">
    <source>
        <dbReference type="ARBA" id="ARBA00022729"/>
    </source>
</evidence>
<evidence type="ECO:0000256" key="2">
    <source>
        <dbReference type="ARBA" id="ARBA00022448"/>
    </source>
</evidence>
<evidence type="ECO:0000259" key="4">
    <source>
        <dbReference type="Pfam" id="PF00496"/>
    </source>
</evidence>
<dbReference type="Proteomes" id="UP001163152">
    <property type="component" value="Chromosome"/>
</dbReference>
<name>A0A9E8ZIG7_9CYAN</name>
<dbReference type="GO" id="GO:0042597">
    <property type="term" value="C:periplasmic space"/>
    <property type="evidence" value="ECO:0007669"/>
    <property type="project" value="UniProtKB-ARBA"/>
</dbReference>
<proteinExistence type="inferred from homology"/>
<protein>
    <submittedName>
        <fullName evidence="5">ABC transporter substrate-binding protein</fullName>
    </submittedName>
</protein>
<dbReference type="Gene3D" id="3.40.190.10">
    <property type="entry name" value="Periplasmic binding protein-like II"/>
    <property type="match status" value="1"/>
</dbReference>
<dbReference type="KEGG" id="tsin:OXH18_07480"/>
<reference evidence="5" key="1">
    <citation type="submission" date="2022-12" db="EMBL/GenBank/DDBJ databases">
        <title>Polyphasic identification of a Novel Hot-Spring Cyanobacterium Ocullathermofonsia sinensis gen nov. sp. nov. and Genomic Insights on its Adaptations to the Thermal Habitat.</title>
        <authorList>
            <person name="Daroch M."/>
            <person name="Tang J."/>
            <person name="Jiang Y."/>
        </authorList>
    </citation>
    <scope>NUCLEOTIDE SEQUENCE</scope>
    <source>
        <strain evidence="5">PKUAC-SCTA174</strain>
    </source>
</reference>
<evidence type="ECO:0000256" key="1">
    <source>
        <dbReference type="ARBA" id="ARBA00005695"/>
    </source>
</evidence>
<feature type="domain" description="Solute-binding protein family 5" evidence="4">
    <location>
        <begin position="96"/>
        <end position="507"/>
    </location>
</feature>
<accession>A0A9E8ZIG7</accession>